<dbReference type="PANTHER" id="PTHR40064">
    <property type="entry name" value="MEMBRANE PROTEIN-RELATED"/>
    <property type="match status" value="1"/>
</dbReference>
<comment type="caution">
    <text evidence="8">The sequence shown here is derived from an EMBL/GenBank/DDBJ whole genome shotgun (WGS) entry which is preliminary data.</text>
</comment>
<name>A0ABT4CJN4_9CLOT</name>
<evidence type="ECO:0000313" key="9">
    <source>
        <dbReference type="Proteomes" id="UP001079657"/>
    </source>
</evidence>
<keyword evidence="9" id="KW-1185">Reference proteome</keyword>
<accession>A0ABT4CJN4</accession>
<dbReference type="Proteomes" id="UP001079657">
    <property type="component" value="Unassembled WGS sequence"/>
</dbReference>
<evidence type="ECO:0000256" key="1">
    <source>
        <dbReference type="ARBA" id="ARBA00004651"/>
    </source>
</evidence>
<keyword evidence="2" id="KW-1003">Cell membrane</keyword>
<evidence type="ECO:0000256" key="4">
    <source>
        <dbReference type="ARBA" id="ARBA00022989"/>
    </source>
</evidence>
<evidence type="ECO:0000313" key="8">
    <source>
        <dbReference type="EMBL" id="MCY6369260.1"/>
    </source>
</evidence>
<gene>
    <name evidence="8" type="ORF">OXH55_01200</name>
</gene>
<reference evidence="8" key="1">
    <citation type="submission" date="2022-12" db="EMBL/GenBank/DDBJ databases">
        <authorList>
            <person name="Wang J."/>
        </authorList>
    </citation>
    <scope>NUCLEOTIDE SEQUENCE</scope>
    <source>
        <strain evidence="8">HY-42-06</strain>
    </source>
</reference>
<sequence length="322" mass="37647">MKFIGYRTLKTGIGTSIAIIIAKQLGVQYAISAGIITILSIQNTKKQSVKIAFQRIGACILALFISSILFKIFGYNEIIFGVFLLIFIPVAVKVNVGEGIVVSSVLVTHLLIEKSVDIFWLRNELELMTIGIGVALLLNLYMPSIEGQIKQDQIYIEEKMKEILFRMAKALKAHQVSLKEDDLFNSLETRLYKARRRAYINLNNYFLLDASYYVQYMEMRMQQYETIKRMKEHFQRFFMTYSQTIMIAKFTEKVAHSLYEENTAEQLVHDLYILREEFKKMPLPSTREEFENRAMLFQFLNDMEQFLEVKHEFKQNLITKES</sequence>
<dbReference type="Pfam" id="PF06081">
    <property type="entry name" value="ArAE_1"/>
    <property type="match status" value="1"/>
</dbReference>
<keyword evidence="3 6" id="KW-0812">Transmembrane</keyword>
<keyword evidence="5 6" id="KW-0472">Membrane</keyword>
<dbReference type="EMBL" id="JAPQES010000001">
    <property type="protein sequence ID" value="MCY6369260.1"/>
    <property type="molecule type" value="Genomic_DNA"/>
</dbReference>
<dbReference type="RefSeq" id="WP_268047577.1">
    <property type="nucleotide sequence ID" value="NZ_JAPQES010000001.1"/>
</dbReference>
<dbReference type="InterPro" id="IPR052984">
    <property type="entry name" value="UPF0421"/>
</dbReference>
<evidence type="ECO:0000259" key="7">
    <source>
        <dbReference type="Pfam" id="PF11728"/>
    </source>
</evidence>
<evidence type="ECO:0000256" key="3">
    <source>
        <dbReference type="ARBA" id="ARBA00022692"/>
    </source>
</evidence>
<dbReference type="InterPro" id="IPR010343">
    <property type="entry name" value="ArAE_1"/>
</dbReference>
<dbReference type="Pfam" id="PF11728">
    <property type="entry name" value="ArAE_1_C"/>
    <property type="match status" value="1"/>
</dbReference>
<proteinExistence type="predicted"/>
<feature type="transmembrane region" description="Helical" evidence="6">
    <location>
        <begin position="53"/>
        <end position="73"/>
    </location>
</feature>
<keyword evidence="4 6" id="KW-1133">Transmembrane helix</keyword>
<dbReference type="InterPro" id="IPR038323">
    <property type="entry name" value="ArAE_1_C_sf"/>
</dbReference>
<dbReference type="PANTHER" id="PTHR40064:SF1">
    <property type="entry name" value="MEMBRANE PROTEIN"/>
    <property type="match status" value="1"/>
</dbReference>
<evidence type="ECO:0000256" key="6">
    <source>
        <dbReference type="SAM" id="Phobius"/>
    </source>
</evidence>
<feature type="transmembrane region" description="Helical" evidence="6">
    <location>
        <begin position="12"/>
        <end position="41"/>
    </location>
</feature>
<evidence type="ECO:0000256" key="2">
    <source>
        <dbReference type="ARBA" id="ARBA00022475"/>
    </source>
</evidence>
<feature type="transmembrane region" description="Helical" evidence="6">
    <location>
        <begin position="79"/>
        <end position="112"/>
    </location>
</feature>
<protein>
    <submittedName>
        <fullName evidence="8">Aromatic acid exporter family protein</fullName>
    </submittedName>
</protein>
<dbReference type="Gene3D" id="1.20.120.940">
    <property type="entry name" value="Putative aromatic acid exporter, C-terminal domain"/>
    <property type="match status" value="1"/>
</dbReference>
<comment type="subcellular location">
    <subcellularLocation>
        <location evidence="1">Cell membrane</location>
        <topology evidence="1">Multi-pass membrane protein</topology>
    </subcellularLocation>
</comment>
<organism evidence="8 9">
    <name type="scientific">Clostridium ganghwense</name>
    <dbReference type="NCBI Taxonomy" id="312089"/>
    <lineage>
        <taxon>Bacteria</taxon>
        <taxon>Bacillati</taxon>
        <taxon>Bacillota</taxon>
        <taxon>Clostridia</taxon>
        <taxon>Eubacteriales</taxon>
        <taxon>Clostridiaceae</taxon>
        <taxon>Clostridium</taxon>
    </lineage>
</organism>
<feature type="domain" description="Putative aromatic acid exporter C-terminal" evidence="7">
    <location>
        <begin position="147"/>
        <end position="311"/>
    </location>
</feature>
<evidence type="ECO:0000256" key="5">
    <source>
        <dbReference type="ARBA" id="ARBA00023136"/>
    </source>
</evidence>
<dbReference type="InterPro" id="IPR021062">
    <property type="entry name" value="ArAE_1_C"/>
</dbReference>